<evidence type="ECO:0000313" key="2">
    <source>
        <dbReference type="EMBL" id="AGF79256.1"/>
    </source>
</evidence>
<dbReference type="AlphaFoldDB" id="M1PSC5"/>
<organism evidence="2 3">
    <name type="scientific">Desulfocapsa sulfexigens (strain DSM 10523 / SB164P1)</name>
    <dbReference type="NCBI Taxonomy" id="1167006"/>
    <lineage>
        <taxon>Bacteria</taxon>
        <taxon>Pseudomonadati</taxon>
        <taxon>Thermodesulfobacteriota</taxon>
        <taxon>Desulfobulbia</taxon>
        <taxon>Desulfobulbales</taxon>
        <taxon>Desulfocapsaceae</taxon>
        <taxon>Desulfocapsa</taxon>
    </lineage>
</organism>
<dbReference type="InterPro" id="IPR056920">
    <property type="entry name" value="PRTase-CE"/>
</dbReference>
<gene>
    <name evidence="2" type="ordered locus">UWK_02720</name>
</gene>
<evidence type="ECO:0000259" key="1">
    <source>
        <dbReference type="Pfam" id="PF24390"/>
    </source>
</evidence>
<keyword evidence="3" id="KW-1185">Reference proteome</keyword>
<dbReference type="Proteomes" id="UP000011721">
    <property type="component" value="Chromosome"/>
</dbReference>
<evidence type="ECO:0000313" key="3">
    <source>
        <dbReference type="Proteomes" id="UP000011721"/>
    </source>
</evidence>
<dbReference type="RefSeq" id="WP_015404942.1">
    <property type="nucleotide sequence ID" value="NC_020304.1"/>
</dbReference>
<proteinExistence type="predicted"/>
<dbReference type="SUPFAM" id="SSF53271">
    <property type="entry name" value="PRTase-like"/>
    <property type="match status" value="1"/>
</dbReference>
<dbReference type="HOGENOM" id="CLU_911400_0_0_7"/>
<accession>M1PSC5</accession>
<dbReference type="OrthoDB" id="2084254at2"/>
<feature type="domain" description="PRTase-CE" evidence="1">
    <location>
        <begin position="45"/>
        <end position="275"/>
    </location>
</feature>
<dbReference type="STRING" id="1167006.UWK_02720"/>
<name>M1PSC5_DESSD</name>
<sequence>MAEITKYFPRLNKIFIQKNWFKKFEEAGFEDILTNFIKIIEGLSDDEADLLLKLTEDYLYVDANAMQRCFREIYCDISIELIAGFEEVYFLPLIAPDDSQNTKSQSSVLYPAYHQLNLMCRQNGLTNNLKIESKDLMTALGNSLADRGDCLLIFVDDFIGTGRSALKALSAYESNFRKSTDVVAVMCAVCQSEGKEKLKNAGFDVWANHIRKKGLTDSQKITEIGKAIEIMKGISARIISNSKHYLGFASSEALVTMPFRTPNNTFPVYWADNGSGTAPFYR</sequence>
<dbReference type="KEGG" id="dsf:UWK_02720"/>
<dbReference type="InterPro" id="IPR029057">
    <property type="entry name" value="PRTase-like"/>
</dbReference>
<dbReference type="Pfam" id="PF24390">
    <property type="entry name" value="PRTase-CE"/>
    <property type="match status" value="1"/>
</dbReference>
<dbReference type="EMBL" id="CP003985">
    <property type="protein sequence ID" value="AGF79256.1"/>
    <property type="molecule type" value="Genomic_DNA"/>
</dbReference>
<reference evidence="3" key="1">
    <citation type="journal article" date="2013" name="Stand. Genomic Sci.">
        <title>Complete genome sequence of Desulfocapsa sulfexigens, a marine deltaproteobacterium specialized in disproportionating inorganic sulfur compounds.</title>
        <authorList>
            <person name="Finster K.W."/>
            <person name="Kjeldsen K.U."/>
            <person name="Kube M."/>
            <person name="Reinhardt R."/>
            <person name="Mussmann M."/>
            <person name="Amann R."/>
            <person name="Schreiber L."/>
        </authorList>
    </citation>
    <scope>NUCLEOTIDE SEQUENCE [LARGE SCALE GENOMIC DNA]</scope>
    <source>
        <strain evidence="3">DSM 10523 / SB164P1</strain>
    </source>
</reference>
<protein>
    <recommendedName>
        <fullName evidence="1">PRTase-CE domain-containing protein</fullName>
    </recommendedName>
</protein>